<feature type="non-terminal residue" evidence="2">
    <location>
        <position position="39"/>
    </location>
</feature>
<evidence type="ECO:0000313" key="2">
    <source>
        <dbReference type="EMBL" id="SVD57671.1"/>
    </source>
</evidence>
<keyword evidence="1" id="KW-1133">Transmembrane helix</keyword>
<accession>A0A382WHV4</accession>
<dbReference type="EMBL" id="UINC01159533">
    <property type="protein sequence ID" value="SVD57671.1"/>
    <property type="molecule type" value="Genomic_DNA"/>
</dbReference>
<keyword evidence="1" id="KW-0472">Membrane</keyword>
<sequence length="39" mass="4452">MSGYFWVVLGGLVIFTTKYLTSVRLRGLTDRMQREQTGA</sequence>
<feature type="transmembrane region" description="Helical" evidence="1">
    <location>
        <begin position="6"/>
        <end position="25"/>
    </location>
</feature>
<evidence type="ECO:0000256" key="1">
    <source>
        <dbReference type="SAM" id="Phobius"/>
    </source>
</evidence>
<gene>
    <name evidence="2" type="ORF">METZ01_LOCUS410525</name>
</gene>
<name>A0A382WHV4_9ZZZZ</name>
<dbReference type="AlphaFoldDB" id="A0A382WHV4"/>
<reference evidence="2" key="1">
    <citation type="submission" date="2018-05" db="EMBL/GenBank/DDBJ databases">
        <authorList>
            <person name="Lanie J.A."/>
            <person name="Ng W.-L."/>
            <person name="Kazmierczak K.M."/>
            <person name="Andrzejewski T.M."/>
            <person name="Davidsen T.M."/>
            <person name="Wayne K.J."/>
            <person name="Tettelin H."/>
            <person name="Glass J.I."/>
            <person name="Rusch D."/>
            <person name="Podicherti R."/>
            <person name="Tsui H.-C.T."/>
            <person name="Winkler M.E."/>
        </authorList>
    </citation>
    <scope>NUCLEOTIDE SEQUENCE</scope>
</reference>
<protein>
    <submittedName>
        <fullName evidence="2">Uncharacterized protein</fullName>
    </submittedName>
</protein>
<proteinExistence type="predicted"/>
<organism evidence="2">
    <name type="scientific">marine metagenome</name>
    <dbReference type="NCBI Taxonomy" id="408172"/>
    <lineage>
        <taxon>unclassified sequences</taxon>
        <taxon>metagenomes</taxon>
        <taxon>ecological metagenomes</taxon>
    </lineage>
</organism>
<keyword evidence="1" id="KW-0812">Transmembrane</keyword>